<evidence type="ECO:0000313" key="1">
    <source>
        <dbReference type="EMBL" id="TEB35564.1"/>
    </source>
</evidence>
<dbReference type="OrthoDB" id="3352776at2759"/>
<name>A0A4Y7TNP9_COPMI</name>
<gene>
    <name evidence="1" type="ORF">FA13DRAFT_1728405</name>
</gene>
<dbReference type="AlphaFoldDB" id="A0A4Y7TNP9"/>
<dbReference type="InterPro" id="IPR032710">
    <property type="entry name" value="NTF2-like_dom_sf"/>
</dbReference>
<sequence length="150" mass="17077">MRKTRDRGANDVTALRIPKTFCDAFSQKKDLDYILSLFSMTNPTSVVEYGDPSLAPFLGRKFEGYDGAKQYFEIIADLLSYEDMSFSEYVVDADEGKVAVKGKATFTWKATGKIWEETFSYVLDFDEGAKLIRYQIWSDTGSAYFASRKD</sequence>
<protein>
    <recommendedName>
        <fullName evidence="3">SnoaL-like domain-containing protein</fullName>
    </recommendedName>
</protein>
<evidence type="ECO:0000313" key="2">
    <source>
        <dbReference type="Proteomes" id="UP000298030"/>
    </source>
</evidence>
<dbReference type="Proteomes" id="UP000298030">
    <property type="component" value="Unassembled WGS sequence"/>
</dbReference>
<dbReference type="SUPFAM" id="SSF54427">
    <property type="entry name" value="NTF2-like"/>
    <property type="match status" value="1"/>
</dbReference>
<keyword evidence="2" id="KW-1185">Reference proteome</keyword>
<evidence type="ECO:0008006" key="3">
    <source>
        <dbReference type="Google" id="ProtNLM"/>
    </source>
</evidence>
<comment type="caution">
    <text evidence="1">The sequence shown here is derived from an EMBL/GenBank/DDBJ whole genome shotgun (WGS) entry which is preliminary data.</text>
</comment>
<organism evidence="1 2">
    <name type="scientific">Coprinellus micaceus</name>
    <name type="common">Glistening ink-cap mushroom</name>
    <name type="synonym">Coprinus micaceus</name>
    <dbReference type="NCBI Taxonomy" id="71717"/>
    <lineage>
        <taxon>Eukaryota</taxon>
        <taxon>Fungi</taxon>
        <taxon>Dikarya</taxon>
        <taxon>Basidiomycota</taxon>
        <taxon>Agaricomycotina</taxon>
        <taxon>Agaricomycetes</taxon>
        <taxon>Agaricomycetidae</taxon>
        <taxon>Agaricales</taxon>
        <taxon>Agaricineae</taxon>
        <taxon>Psathyrellaceae</taxon>
        <taxon>Coprinellus</taxon>
    </lineage>
</organism>
<proteinExistence type="predicted"/>
<reference evidence="1 2" key="1">
    <citation type="journal article" date="2019" name="Nat. Ecol. Evol.">
        <title>Megaphylogeny resolves global patterns of mushroom evolution.</title>
        <authorList>
            <person name="Varga T."/>
            <person name="Krizsan K."/>
            <person name="Foldi C."/>
            <person name="Dima B."/>
            <person name="Sanchez-Garcia M."/>
            <person name="Sanchez-Ramirez S."/>
            <person name="Szollosi G.J."/>
            <person name="Szarkandi J.G."/>
            <person name="Papp V."/>
            <person name="Albert L."/>
            <person name="Andreopoulos W."/>
            <person name="Angelini C."/>
            <person name="Antonin V."/>
            <person name="Barry K.W."/>
            <person name="Bougher N.L."/>
            <person name="Buchanan P."/>
            <person name="Buyck B."/>
            <person name="Bense V."/>
            <person name="Catcheside P."/>
            <person name="Chovatia M."/>
            <person name="Cooper J."/>
            <person name="Damon W."/>
            <person name="Desjardin D."/>
            <person name="Finy P."/>
            <person name="Geml J."/>
            <person name="Haridas S."/>
            <person name="Hughes K."/>
            <person name="Justo A."/>
            <person name="Karasinski D."/>
            <person name="Kautmanova I."/>
            <person name="Kiss B."/>
            <person name="Kocsube S."/>
            <person name="Kotiranta H."/>
            <person name="LaButti K.M."/>
            <person name="Lechner B.E."/>
            <person name="Liimatainen K."/>
            <person name="Lipzen A."/>
            <person name="Lukacs Z."/>
            <person name="Mihaltcheva S."/>
            <person name="Morgado L.N."/>
            <person name="Niskanen T."/>
            <person name="Noordeloos M.E."/>
            <person name="Ohm R.A."/>
            <person name="Ortiz-Santana B."/>
            <person name="Ovrebo C."/>
            <person name="Racz N."/>
            <person name="Riley R."/>
            <person name="Savchenko A."/>
            <person name="Shiryaev A."/>
            <person name="Soop K."/>
            <person name="Spirin V."/>
            <person name="Szebenyi C."/>
            <person name="Tomsovsky M."/>
            <person name="Tulloss R.E."/>
            <person name="Uehling J."/>
            <person name="Grigoriev I.V."/>
            <person name="Vagvolgyi C."/>
            <person name="Papp T."/>
            <person name="Martin F.M."/>
            <person name="Miettinen O."/>
            <person name="Hibbett D.S."/>
            <person name="Nagy L.G."/>
        </authorList>
    </citation>
    <scope>NUCLEOTIDE SEQUENCE [LARGE SCALE GENOMIC DNA]</scope>
    <source>
        <strain evidence="1 2">FP101781</strain>
    </source>
</reference>
<accession>A0A4Y7TNP9</accession>
<dbReference type="EMBL" id="QPFP01000007">
    <property type="protein sequence ID" value="TEB35564.1"/>
    <property type="molecule type" value="Genomic_DNA"/>
</dbReference>
<dbReference type="Gene3D" id="3.10.450.50">
    <property type="match status" value="1"/>
</dbReference>